<dbReference type="InterPro" id="IPR049138">
    <property type="entry name" value="Fan1_SAP_met"/>
</dbReference>
<evidence type="ECO:0000259" key="20">
    <source>
        <dbReference type="PROSITE" id="PS51908"/>
    </source>
</evidence>
<evidence type="ECO:0000256" key="16">
    <source>
        <dbReference type="ARBA" id="ARBA00023242"/>
    </source>
</evidence>
<keyword evidence="10" id="KW-0862">Zinc</keyword>
<evidence type="ECO:0000256" key="3">
    <source>
        <dbReference type="ARBA" id="ARBA00005533"/>
    </source>
</evidence>
<name>A0A850VKP1_FREMA</name>
<evidence type="ECO:0000256" key="14">
    <source>
        <dbReference type="ARBA" id="ARBA00023204"/>
    </source>
</evidence>
<evidence type="ECO:0000256" key="1">
    <source>
        <dbReference type="ARBA" id="ARBA00000983"/>
    </source>
</evidence>
<evidence type="ECO:0000256" key="15">
    <source>
        <dbReference type="ARBA" id="ARBA00023211"/>
    </source>
</evidence>
<keyword evidence="9 18" id="KW-0378">Hydrolase</keyword>
<keyword evidence="7 17" id="KW-0227">DNA damage</keyword>
<keyword evidence="8 17" id="KW-0863">Zinc-finger</keyword>
<keyword evidence="4 18" id="KW-0540">Nuclease</keyword>
<dbReference type="SMART" id="SM00734">
    <property type="entry name" value="ZnF_Rad18"/>
    <property type="match status" value="1"/>
</dbReference>
<comment type="subcellular location">
    <subcellularLocation>
        <location evidence="2 18">Nucleus</location>
    </subcellularLocation>
</comment>
<dbReference type="GO" id="GO:0005634">
    <property type="term" value="C:nucleus"/>
    <property type="evidence" value="ECO:0007669"/>
    <property type="project" value="UniProtKB-SubCell"/>
</dbReference>
<dbReference type="InterPro" id="IPR006642">
    <property type="entry name" value="Rad18_UBZ4"/>
</dbReference>
<dbReference type="PANTHER" id="PTHR15749">
    <property type="entry name" value="FANCONI-ASSOCIATED NUCLEASE 1"/>
    <property type="match status" value="1"/>
</dbReference>
<dbReference type="SMART" id="SM00990">
    <property type="entry name" value="VRR_NUC"/>
    <property type="match status" value="1"/>
</dbReference>
<keyword evidence="15 18" id="KW-0464">Manganese</keyword>
<comment type="function">
    <text evidence="18">Nuclease required for the repair of DNA interstrand cross-links (ICL). Acts as a 5'-3' exonuclease that anchors at a cut end of DNA and cleaves DNA successively at every third nucleotide, allowing to excise an ICL from one strand through flanking incisions.</text>
</comment>
<accession>A0A850VKP1</accession>
<dbReference type="GO" id="GO:0017108">
    <property type="term" value="F:5'-flap endonuclease activity"/>
    <property type="evidence" value="ECO:0007669"/>
    <property type="project" value="TreeGrafter"/>
</dbReference>
<comment type="caution">
    <text evidence="21">The sequence shown here is derived from an EMBL/GenBank/DDBJ whole genome shotgun (WGS) entry which is preliminary data.</text>
</comment>
<keyword evidence="6" id="KW-0255">Endonuclease</keyword>
<evidence type="ECO:0000256" key="13">
    <source>
        <dbReference type="ARBA" id="ARBA00023054"/>
    </source>
</evidence>
<evidence type="ECO:0000256" key="4">
    <source>
        <dbReference type="ARBA" id="ARBA00022722"/>
    </source>
</evidence>
<keyword evidence="13" id="KW-0175">Coiled coil</keyword>
<feature type="region of interest" description="Disordered" evidence="19">
    <location>
        <begin position="270"/>
        <end position="290"/>
    </location>
</feature>
<dbReference type="GO" id="GO:0070336">
    <property type="term" value="F:flap-structured DNA binding"/>
    <property type="evidence" value="ECO:0007669"/>
    <property type="project" value="TreeGrafter"/>
</dbReference>
<dbReference type="PANTHER" id="PTHR15749:SF4">
    <property type="entry name" value="FANCONI-ASSOCIATED NUCLEASE 1"/>
    <property type="match status" value="1"/>
</dbReference>
<dbReference type="EMBL" id="WAAD01004571">
    <property type="protein sequence ID" value="NWH43996.1"/>
    <property type="molecule type" value="Genomic_DNA"/>
</dbReference>
<protein>
    <recommendedName>
        <fullName evidence="18">Fanconi-associated nuclease</fullName>
        <ecNumber evidence="18">3.1.4.1</ecNumber>
    </recommendedName>
</protein>
<reference evidence="21" key="1">
    <citation type="submission" date="2019-09" db="EMBL/GenBank/DDBJ databases">
        <title>Bird 10,000 Genomes (B10K) Project - Family phase.</title>
        <authorList>
            <person name="Zhang G."/>
        </authorList>
    </citation>
    <scope>NUCLEOTIDE SEQUENCE</scope>
    <source>
        <strain evidence="21">B10K-DU-002-48</strain>
        <tissue evidence="21">Muscle</tissue>
    </source>
</reference>
<dbReference type="InterPro" id="IPR049132">
    <property type="entry name" value="FAN1-like_euk"/>
</dbReference>
<sequence length="1018" mass="114330">VMAEARSSEIKRSRISLSLSKNKKKKGTTKKVEGKGTPSIPSASCSIVSFFNNVPPAKINCPMCGQMVPRYGINEHMDETCQRNHGEVGVIDSTLNSFRNESPPAANVNDNSSSYFSKKLLNLETSPSKISLLKTEGHAVQQISPYFSNNSSVCSVNNEPRAQTVKIVSLGSLSSKLSRRRCVQGGKQIIYKEVNSSPPAVHNMCKSAAGRDDDDDIYAGHSSQKENQLAQREHQEQNFSKKEPEFQEEINKCNGEDLVDFVQVSLPADNSNGKRLPIGTRSTKTESRSEGVILSPDKFETPLGIYTSAELTNSLEVKTQPHTQGIPSSKAKVNCGTQNCFSKGDVQVLPVEVHEDFKDEINHTFSLGHPYYLQNFLVVLRAVLENEDDVRLFDEQDMNIITNFCKLSVGGQKLYVRLFQRKLNWLKVNKIEYGEISMDLSPIIEELAEARFLQTESELEDLCEGLDLLSAPELKTLAKIFHLPNPNGQKQQLVGDFLRLAKQRSVFSSSQAGIGTVILKRVKDLAGKSVRVCKGPRALFSRILLLFSLSDSIEDEEAGSAGQGQLSTVLMVNMGRMVFPSYTVNRKTPIFQDREDLIRYATAAHLSNDIATAMVNGNWEEANHLYMCAKETWNELKNHPSLSYHRVLPEYLRHFTVGWVYTRMLSQGVEILQRLHKYKEAVQELQTLLSQDVYCTDSRGRWWDRLALNLHQHLKNTKKAIDCIRNGLADPFVRTGHRLSLYQRALRIRDSPSCKQFKCLFHDLPVITVEDVTHVTIKGKMCPQVGMGKSVFLMEDTGDEEGGEAFSVSTVMCSVEELALTHYRQNGFDQGIHGEGSTFITLYGILMWDIIFMDDIPDVFRNSYQTFPLDLYTDSFYENRRDVIEARLQQLHTASSETLAKLIADIWTTQEGKAAALVSWGRFSSLQQVQSLVSCLGGMFLSGVFRRLSKDLRHCRGGLPDLVVWRTHTAHFKLVEVKGPNDRLSHKQIIWLSELKKLGATVEVCHVQAVGGKSKRLS</sequence>
<dbReference type="Pfam" id="PF21169">
    <property type="entry name" value="Fan1_SAP"/>
    <property type="match status" value="1"/>
</dbReference>
<keyword evidence="11" id="KW-0269">Exonuclease</keyword>
<gene>
    <name evidence="21" type="primary">Fan1</name>
    <name evidence="21" type="ORF">FREMAG_R01078</name>
</gene>
<dbReference type="InterPro" id="IPR014883">
    <property type="entry name" value="VRR_NUC"/>
</dbReference>
<evidence type="ECO:0000256" key="11">
    <source>
        <dbReference type="ARBA" id="ARBA00022839"/>
    </source>
</evidence>
<dbReference type="FunFam" id="3.40.1350.10:FF:000004">
    <property type="entry name" value="Fanconi-associated nuclease"/>
    <property type="match status" value="1"/>
</dbReference>
<feature type="region of interest" description="Disordered" evidence="19">
    <location>
        <begin position="1"/>
        <end position="38"/>
    </location>
</feature>
<evidence type="ECO:0000313" key="22">
    <source>
        <dbReference type="Proteomes" id="UP000632118"/>
    </source>
</evidence>
<dbReference type="AlphaFoldDB" id="A0A850VKP1"/>
<keyword evidence="5 18" id="KW-0479">Metal-binding</keyword>
<dbReference type="EC" id="3.1.4.1" evidence="18"/>
<evidence type="ECO:0000256" key="6">
    <source>
        <dbReference type="ARBA" id="ARBA00022759"/>
    </source>
</evidence>
<dbReference type="Proteomes" id="UP000632118">
    <property type="component" value="Unassembled WGS sequence"/>
</dbReference>
<dbReference type="InterPro" id="IPR033315">
    <property type="entry name" value="Fan1-like"/>
</dbReference>
<dbReference type="OrthoDB" id="76364at2759"/>
<evidence type="ECO:0000256" key="2">
    <source>
        <dbReference type="ARBA" id="ARBA00004123"/>
    </source>
</evidence>
<feature type="compositionally biased region" description="Basic and acidic residues" evidence="19">
    <location>
        <begin position="1"/>
        <end position="12"/>
    </location>
</feature>
<dbReference type="Pfam" id="PF21315">
    <property type="entry name" value="FAN1_HTH"/>
    <property type="match status" value="1"/>
</dbReference>
<dbReference type="PROSITE" id="PS51908">
    <property type="entry name" value="ZF_UBZ4"/>
    <property type="match status" value="1"/>
</dbReference>
<evidence type="ECO:0000313" key="21">
    <source>
        <dbReference type="EMBL" id="NWH43996.1"/>
    </source>
</evidence>
<dbReference type="CDD" id="cd22326">
    <property type="entry name" value="FAN1-like"/>
    <property type="match status" value="1"/>
</dbReference>
<keyword evidence="16 18" id="KW-0539">Nucleus</keyword>
<feature type="non-terminal residue" evidence="21">
    <location>
        <position position="1018"/>
    </location>
</feature>
<dbReference type="Pfam" id="PF08774">
    <property type="entry name" value="VRR_NUC"/>
    <property type="match status" value="1"/>
</dbReference>
<evidence type="ECO:0000256" key="5">
    <source>
        <dbReference type="ARBA" id="ARBA00022723"/>
    </source>
</evidence>
<keyword evidence="22" id="KW-1185">Reference proteome</keyword>
<evidence type="ECO:0000256" key="7">
    <source>
        <dbReference type="ARBA" id="ARBA00022763"/>
    </source>
</evidence>
<comment type="catalytic activity">
    <reaction evidence="1 18">
        <text>Hydrolytically removes 5'-nucleotides successively from the 3'-hydroxy termini of 3'-hydroxy-terminated oligonucleotides.</text>
        <dbReference type="EC" id="3.1.4.1"/>
    </reaction>
</comment>
<dbReference type="GO" id="GO:0008270">
    <property type="term" value="F:zinc ion binding"/>
    <property type="evidence" value="ECO:0007669"/>
    <property type="project" value="UniProtKB-KW"/>
</dbReference>
<dbReference type="GO" id="GO:0036297">
    <property type="term" value="P:interstrand cross-link repair"/>
    <property type="evidence" value="ECO:0007669"/>
    <property type="project" value="InterPro"/>
</dbReference>
<keyword evidence="14 17" id="KW-0234">DNA repair</keyword>
<dbReference type="InterPro" id="IPR049126">
    <property type="entry name" value="FAN1-like_TPR"/>
</dbReference>
<dbReference type="GO" id="GO:0004528">
    <property type="term" value="F:phosphodiesterase I activity"/>
    <property type="evidence" value="ECO:0007669"/>
    <property type="project" value="UniProtKB-EC"/>
</dbReference>
<keyword evidence="12 18" id="KW-0460">Magnesium</keyword>
<dbReference type="GO" id="GO:0008409">
    <property type="term" value="F:5'-3' exonuclease activity"/>
    <property type="evidence" value="ECO:0007669"/>
    <property type="project" value="TreeGrafter"/>
</dbReference>
<evidence type="ECO:0000256" key="10">
    <source>
        <dbReference type="ARBA" id="ARBA00022833"/>
    </source>
</evidence>
<dbReference type="Gene3D" id="3.40.1350.10">
    <property type="match status" value="1"/>
</dbReference>
<evidence type="ECO:0000256" key="12">
    <source>
        <dbReference type="ARBA" id="ARBA00022842"/>
    </source>
</evidence>
<feature type="non-terminal residue" evidence="21">
    <location>
        <position position="1"/>
    </location>
</feature>
<evidence type="ECO:0000256" key="19">
    <source>
        <dbReference type="SAM" id="MobiDB-lite"/>
    </source>
</evidence>
<dbReference type="Pfam" id="PF21170">
    <property type="entry name" value="FAN1_TPR"/>
    <property type="match status" value="1"/>
</dbReference>
<evidence type="ECO:0000256" key="17">
    <source>
        <dbReference type="PROSITE-ProRule" id="PRU01256"/>
    </source>
</evidence>
<dbReference type="InterPro" id="IPR011856">
    <property type="entry name" value="tRNA_endonuc-like_dom_sf"/>
</dbReference>
<feature type="domain" description="UBZ4-type" evidence="20">
    <location>
        <begin position="58"/>
        <end position="86"/>
    </location>
</feature>
<comment type="similarity">
    <text evidence="3 18">Belongs to the FAN1 family.</text>
</comment>
<proteinExistence type="inferred from homology"/>
<evidence type="ECO:0000256" key="8">
    <source>
        <dbReference type="ARBA" id="ARBA00022771"/>
    </source>
</evidence>
<evidence type="ECO:0000256" key="18">
    <source>
        <dbReference type="RuleBase" id="RU365033"/>
    </source>
</evidence>
<organism evidence="21 22">
    <name type="scientific">Fregata magnificens</name>
    <name type="common">Magnificent frigatebird</name>
    <dbReference type="NCBI Taxonomy" id="37042"/>
    <lineage>
        <taxon>Eukaryota</taxon>
        <taxon>Metazoa</taxon>
        <taxon>Chordata</taxon>
        <taxon>Craniata</taxon>
        <taxon>Vertebrata</taxon>
        <taxon>Euteleostomi</taxon>
        <taxon>Archelosauria</taxon>
        <taxon>Archosauria</taxon>
        <taxon>Dinosauria</taxon>
        <taxon>Saurischia</taxon>
        <taxon>Theropoda</taxon>
        <taxon>Coelurosauria</taxon>
        <taxon>Aves</taxon>
        <taxon>Neognathae</taxon>
        <taxon>Neoaves</taxon>
        <taxon>Aequornithes</taxon>
        <taxon>Suliformes</taxon>
        <taxon>Fregatidae</taxon>
        <taxon>Fregata</taxon>
    </lineage>
</organism>
<comment type="cofactor">
    <cofactor evidence="18">
        <name>Mg(2+)</name>
        <dbReference type="ChEBI" id="CHEBI:18420"/>
    </cofactor>
    <cofactor evidence="18">
        <name>Mn(2+)</name>
        <dbReference type="ChEBI" id="CHEBI:29035"/>
    </cofactor>
</comment>
<evidence type="ECO:0000256" key="9">
    <source>
        <dbReference type="ARBA" id="ARBA00022801"/>
    </source>
</evidence>
<dbReference type="InterPro" id="IPR049125">
    <property type="entry name" value="FAN1-like_WH"/>
</dbReference>